<evidence type="ECO:0000313" key="2">
    <source>
        <dbReference type="Proteomes" id="UP000441586"/>
    </source>
</evidence>
<comment type="caution">
    <text evidence="1">The sequence shown here is derived from an EMBL/GenBank/DDBJ whole genome shotgun (WGS) entry which is preliminary data.</text>
</comment>
<dbReference type="AlphaFoldDB" id="A0A6A4RD55"/>
<dbReference type="EMBL" id="WSFO01000009">
    <property type="protein sequence ID" value="KAE9628627.1"/>
    <property type="molecule type" value="Genomic_DNA"/>
</dbReference>
<organism evidence="1 2">
    <name type="scientific">Parasedimentitalea maritima</name>
    <dbReference type="NCBI Taxonomy" id="2578117"/>
    <lineage>
        <taxon>Bacteria</taxon>
        <taxon>Pseudomonadati</taxon>
        <taxon>Pseudomonadota</taxon>
        <taxon>Alphaproteobacteria</taxon>
        <taxon>Rhodobacterales</taxon>
        <taxon>Paracoccaceae</taxon>
        <taxon>Parasedimentitalea</taxon>
    </lineage>
</organism>
<protein>
    <submittedName>
        <fullName evidence="1">Uncharacterized protein</fullName>
    </submittedName>
</protein>
<reference evidence="1 2" key="1">
    <citation type="submission" date="2019-12" db="EMBL/GenBank/DDBJ databases">
        <authorList>
            <person name="Zhang Y.-J."/>
        </authorList>
    </citation>
    <scope>NUCLEOTIDE SEQUENCE [LARGE SCALE GENOMIC DNA]</scope>
    <source>
        <strain evidence="1 2">H18S-6</strain>
    </source>
</reference>
<gene>
    <name evidence="1" type="ORF">GP644_15750</name>
</gene>
<dbReference type="RefSeq" id="WP_158980345.1">
    <property type="nucleotide sequence ID" value="NZ_WSFO01000009.1"/>
</dbReference>
<accession>A0A6A4RD55</accession>
<dbReference type="Proteomes" id="UP000441586">
    <property type="component" value="Unassembled WGS sequence"/>
</dbReference>
<sequence length="52" mass="5886">MKDLQAFKKAIKVLFSTMLQANMGHHAPHAANRLELAKPDFAPSVVSLRRLW</sequence>
<evidence type="ECO:0000313" key="1">
    <source>
        <dbReference type="EMBL" id="KAE9628627.1"/>
    </source>
</evidence>
<name>A0A6A4RD55_9RHOB</name>
<proteinExistence type="predicted"/>